<evidence type="ECO:0000313" key="4">
    <source>
        <dbReference type="Proteomes" id="UP001165283"/>
    </source>
</evidence>
<dbReference type="Pfam" id="PF26571">
    <property type="entry name" value="VldE"/>
    <property type="match status" value="1"/>
</dbReference>
<evidence type="ECO:0000259" key="2">
    <source>
        <dbReference type="Pfam" id="PF26571"/>
    </source>
</evidence>
<dbReference type="InterPro" id="IPR058593">
    <property type="entry name" value="ARB_07466-like_C"/>
</dbReference>
<accession>A0ABT1AAW7</accession>
<evidence type="ECO:0000313" key="3">
    <source>
        <dbReference type="EMBL" id="MCO1660196.1"/>
    </source>
</evidence>
<evidence type="ECO:0000256" key="1">
    <source>
        <dbReference type="SAM" id="SignalP"/>
    </source>
</evidence>
<feature type="domain" description="ARB-07466-like C-terminal" evidence="2">
    <location>
        <begin position="95"/>
        <end position="189"/>
    </location>
</feature>
<name>A0ABT1AAW7_9PSEU</name>
<gene>
    <name evidence="3" type="ORF">KDL28_34565</name>
</gene>
<comment type="caution">
    <text evidence="3">The sequence shown here is derived from an EMBL/GenBank/DDBJ whole genome shotgun (WGS) entry which is preliminary data.</text>
</comment>
<dbReference type="Proteomes" id="UP001165283">
    <property type="component" value="Unassembled WGS sequence"/>
</dbReference>
<feature type="chain" id="PRO_5046820482" description="ARB-07466-like C-terminal domain-containing protein" evidence="1">
    <location>
        <begin position="21"/>
        <end position="211"/>
    </location>
</feature>
<reference evidence="3" key="1">
    <citation type="submission" date="2021-04" db="EMBL/GenBank/DDBJ databases">
        <title>Pseudonocardia sp. nov., isolated from sandy soil of mangrove forest.</title>
        <authorList>
            <person name="Zan Z."/>
            <person name="Huang R."/>
            <person name="Liu W."/>
        </authorList>
    </citation>
    <scope>NUCLEOTIDE SEQUENCE</scope>
    <source>
        <strain evidence="3">S2-4</strain>
    </source>
</reference>
<keyword evidence="4" id="KW-1185">Reference proteome</keyword>
<protein>
    <recommendedName>
        <fullName evidence="2">ARB-07466-like C-terminal domain-containing protein</fullName>
    </recommendedName>
</protein>
<feature type="signal peptide" evidence="1">
    <location>
        <begin position="1"/>
        <end position="20"/>
    </location>
</feature>
<dbReference type="EMBL" id="JAGSOV010000078">
    <property type="protein sequence ID" value="MCO1660196.1"/>
    <property type="molecule type" value="Genomic_DNA"/>
</dbReference>
<proteinExistence type="predicted"/>
<dbReference type="RefSeq" id="WP_252445570.1">
    <property type="nucleotide sequence ID" value="NZ_JAGSOV010000078.1"/>
</dbReference>
<organism evidence="3 4">
    <name type="scientific">Pseudonocardia humida</name>
    <dbReference type="NCBI Taxonomy" id="2800819"/>
    <lineage>
        <taxon>Bacteria</taxon>
        <taxon>Bacillati</taxon>
        <taxon>Actinomycetota</taxon>
        <taxon>Actinomycetes</taxon>
        <taxon>Pseudonocardiales</taxon>
        <taxon>Pseudonocardiaceae</taxon>
        <taxon>Pseudonocardia</taxon>
    </lineage>
</organism>
<sequence>MAAALPAVPALVAQAPSATAPTAMVLQAATPAPPTDAAPRMIAPLAPVPGDTAPEPPLLRVSDLVKAAGMAEAAQQRVEREAAAHCAADLDGLGAVKPWVRSGARFLSCLYDEPTLHGVASRGGNYSDHPSGHAVDLMTGRERGDRIAGCALANQDELGVDYVIWRQRVNYGDGWEPMSDRGGATANHFDHVHISFERSAPDGDPSAGLCD</sequence>
<keyword evidence="1" id="KW-0732">Signal</keyword>